<keyword evidence="3 4" id="KW-0238">DNA-binding</keyword>
<evidence type="ECO:0000313" key="8">
    <source>
        <dbReference type="Proteomes" id="UP000009342"/>
    </source>
</evidence>
<evidence type="ECO:0000256" key="2">
    <source>
        <dbReference type="ARBA" id="ARBA00022880"/>
    </source>
</evidence>
<dbReference type="SUPFAM" id="SSF82808">
    <property type="entry name" value="Replication modulator SeqA, C-terminal DNA-binding domain"/>
    <property type="match status" value="1"/>
</dbReference>
<name>A0ABM9QAE0_9ENTR</name>
<organism evidence="7 8">
    <name type="scientific">Cronobacter dublinensis 1210</name>
    <dbReference type="NCBI Taxonomy" id="1208656"/>
    <lineage>
        <taxon>Bacteria</taxon>
        <taxon>Pseudomonadati</taxon>
        <taxon>Pseudomonadota</taxon>
        <taxon>Gammaproteobacteria</taxon>
        <taxon>Enterobacterales</taxon>
        <taxon>Enterobacteriaceae</taxon>
        <taxon>Cronobacter</taxon>
    </lineage>
</organism>
<dbReference type="Proteomes" id="UP000009342">
    <property type="component" value="Unassembled WGS sequence"/>
</dbReference>
<feature type="region of interest" description="Interaction with DNA" evidence="4">
    <location>
        <begin position="134"/>
        <end position="135"/>
    </location>
</feature>
<keyword evidence="8" id="KW-1185">Reference proteome</keyword>
<keyword evidence="2 4" id="KW-0236">DNA replication inhibitor</keyword>
<dbReference type="InterPro" id="IPR005621">
    <property type="entry name" value="SeqA"/>
</dbReference>
<proteinExistence type="inferred from homology"/>
<feature type="region of interest" description="Interaction with DNA" evidence="4">
    <location>
        <begin position="163"/>
        <end position="167"/>
    </location>
</feature>
<comment type="function">
    <text evidence="4">Negative regulator of replication initiation, which contributes to regulation of DNA replication and ensures that replication initiation occurs exactly once per chromosome per cell cycle. Binds to pairs of hemimethylated GATC sequences in the oriC region, thus preventing assembly of replication proteins and re-initiation at newly replicated origins. Repression is relieved when the region becomes fully methylated.</text>
</comment>
<dbReference type="NCBIfam" id="NF008389">
    <property type="entry name" value="PRK11187.1"/>
    <property type="match status" value="1"/>
</dbReference>
<dbReference type="InterPro" id="IPR036835">
    <property type="entry name" value="SeqA_DNA-bd_C_sf"/>
</dbReference>
<dbReference type="HAMAP" id="MF_00908">
    <property type="entry name" value="SeqA"/>
    <property type="match status" value="1"/>
</dbReference>
<keyword evidence="1 4" id="KW-0963">Cytoplasm</keyword>
<evidence type="ECO:0000313" key="7">
    <source>
        <dbReference type="EMBL" id="CCJ82549.1"/>
    </source>
</evidence>
<dbReference type="InterPro" id="IPR013321">
    <property type="entry name" value="Arc_rbn_hlx_hlx"/>
</dbReference>
<evidence type="ECO:0000259" key="6">
    <source>
        <dbReference type="Pfam" id="PF17206"/>
    </source>
</evidence>
<dbReference type="EMBL" id="CAKZ01000148">
    <property type="protein sequence ID" value="CCJ82549.1"/>
    <property type="molecule type" value="Genomic_DNA"/>
</dbReference>
<reference evidence="8" key="1">
    <citation type="journal article" date="2012" name="PLoS ONE">
        <title>Comparative analysis of genome sequences covering the seven cronobacter species.</title>
        <authorList>
            <person name="Joseph S."/>
            <person name="Desai P."/>
            <person name="Ji Y."/>
            <person name="Cummings C.A."/>
            <person name="Shih R."/>
            <person name="Degoricija L."/>
            <person name="Rico A."/>
            <person name="Brzoska P."/>
            <person name="Hamby S.E."/>
            <person name="Masood N."/>
            <person name="Hariri S."/>
            <person name="Sonbol H."/>
            <person name="Chuzhanova N."/>
            <person name="McClelland M."/>
            <person name="Furtado M.R."/>
            <person name="Forsythe S.J."/>
        </authorList>
    </citation>
    <scope>NUCLEOTIDE SEQUENCE [LARGE SCALE GENOMIC DNA]</scope>
    <source>
        <strain evidence="8">1210</strain>
    </source>
</reference>
<comment type="caution">
    <text evidence="7">The sequence shown here is derived from an EMBL/GenBank/DDBJ whole genome shotgun (WGS) entry which is preliminary data.</text>
</comment>
<dbReference type="SUPFAM" id="SSF47598">
    <property type="entry name" value="Ribbon-helix-helix"/>
    <property type="match status" value="1"/>
</dbReference>
<evidence type="ECO:0000259" key="5">
    <source>
        <dbReference type="Pfam" id="PF03925"/>
    </source>
</evidence>
<feature type="domain" description="Negative modulator of initiation of replication SeqA N-terminal" evidence="6">
    <location>
        <begin position="48"/>
        <end position="83"/>
    </location>
</feature>
<feature type="domain" description="Replication modulator SeqA C-terminal DNA-binding" evidence="5">
    <location>
        <begin position="118"/>
        <end position="226"/>
    </location>
</feature>
<protein>
    <recommendedName>
        <fullName evidence="4">Negative modulator of initiation of replication</fullName>
    </recommendedName>
</protein>
<dbReference type="InterPro" id="IPR010985">
    <property type="entry name" value="Ribbon_hlx_hlx"/>
</dbReference>
<dbReference type="Gene3D" id="1.20.1380.10">
    <property type="entry name" value="Replication modulator SeqA, C-terminal DNA-binding domain"/>
    <property type="match status" value="1"/>
</dbReference>
<evidence type="ECO:0000256" key="1">
    <source>
        <dbReference type="ARBA" id="ARBA00022490"/>
    </source>
</evidence>
<dbReference type="Gene3D" id="1.10.1220.10">
    <property type="entry name" value="Met repressor-like"/>
    <property type="match status" value="1"/>
</dbReference>
<sequence>MLTILPPGCKVPVNSDFCGLPGLTLSAVGFLYNPNDLYSEKKSHWIKMKTIEVDDELYRYIASHTLHIGESASDILRRMLKFSAASHVAATPAKAELPETVAPAAEKPANPARDRVRAMRELLLSDEYAEQKRAVNRFMLVLSTLYSLDADAFADATESLHGRTRVYFAGDEQTLLQSGNQTKPRHVPGTPFWVITNTNTGRKCSMIEHIMQTMQFPAELIEKVCGTI</sequence>
<comment type="subunit">
    <text evidence="4">Homodimer. Polymerizes to form helical filaments.</text>
</comment>
<comment type="similarity">
    <text evidence="4">Belongs to the SeqA family.</text>
</comment>
<dbReference type="Pfam" id="PF03925">
    <property type="entry name" value="SeqA"/>
    <property type="match status" value="1"/>
</dbReference>
<gene>
    <name evidence="4" type="primary">seqA</name>
    <name evidence="7" type="ORF">BN134_3310</name>
</gene>
<dbReference type="InterPro" id="IPR026577">
    <property type="entry name" value="SeqA_DNA-bd_C"/>
</dbReference>
<evidence type="ECO:0000256" key="3">
    <source>
        <dbReference type="ARBA" id="ARBA00023125"/>
    </source>
</evidence>
<dbReference type="Pfam" id="PF17206">
    <property type="entry name" value="SeqA_N"/>
    <property type="match status" value="1"/>
</dbReference>
<feature type="region of interest" description="Interaction with DNA" evidence="4">
    <location>
        <begin position="197"/>
        <end position="203"/>
    </location>
</feature>
<comment type="subcellular location">
    <subcellularLocation>
        <location evidence="4">Cytoplasm</location>
    </subcellularLocation>
</comment>
<dbReference type="InterPro" id="IPR033761">
    <property type="entry name" value="SeqA_N"/>
</dbReference>
<accession>A0ABM9QAE0</accession>
<evidence type="ECO:0000256" key="4">
    <source>
        <dbReference type="HAMAP-Rule" id="MF_00908"/>
    </source>
</evidence>